<reference evidence="2 3" key="1">
    <citation type="journal article" date="2011" name="Genome Res.">
        <title>Chromosome and gene copy number variation allow major structural change between species and strains of Leishmania.</title>
        <authorList>
            <person name="Rogers M.B."/>
            <person name="Hilley J.D."/>
            <person name="Dickens N.J."/>
            <person name="Wilkes J."/>
            <person name="Bates P.A."/>
            <person name="Depledge D.P."/>
            <person name="Harris D."/>
            <person name="Her Y."/>
            <person name="Herzyk P."/>
            <person name="Imamura H."/>
            <person name="Otto T.D."/>
            <person name="Sanders M."/>
            <person name="Seeger K."/>
            <person name="Dujardin J.C."/>
            <person name="Berriman M."/>
            <person name="Smith D.F."/>
            <person name="Hertz-Fowler C."/>
            <person name="Mottram J.C."/>
        </authorList>
    </citation>
    <scope>NUCLEOTIDE SEQUENCE [LARGE SCALE GENOMIC DNA]</scope>
    <source>
        <strain evidence="2 3">MHOM/GT/2001/U1103</strain>
    </source>
</reference>
<feature type="region of interest" description="Disordered" evidence="1">
    <location>
        <begin position="821"/>
        <end position="855"/>
    </location>
</feature>
<dbReference type="AlphaFoldDB" id="E9AKG8"/>
<sequence>MSSRAVATVSPSLTASSRSGAQAGGAAAPASTSVTIPAPVVKRKMEEFLRHGSPRTRGLHSISPLAPDAVRTPPADSRGPPRYLRARGITPSPAAPAARGRREAREPKQDDRRRRPSSHERGDRHSNNRSTNSSSSSRHQGDGKQGEAQTASPPHPPPSDAASSAPQTPKRCEMTVPPHLAAPSQQSDLPLPLPPKHRQLPPSNSQRGNQAQQAVQRLEHVSQPDDSGGAVVDTPEQERSARAPPPQQPRSPASAHTSSRHKCNVTTAAVTGAPSRRGCVEGMVLTVPRLSPAQAASLAPSTQPQRTRRTGEDLRHGNSVQPAAWQQQQNLSKHPRQAGIPGRVGAPGKVSAAAEMTPSAARRGATLSSSPQPTSTSPIARSYVVQSFSSFLPGESTVLRGAHNRGGPSLSSGPPPSSRASDPSADVAAATSMPAVIIEVAVVAAAAPSLPEPEVLQRYEDMLRNRHAGNGNGCSGGVSRHDGRVAQRGAQQRYTDEDLAAAFDFIVHIRLGTAAAVTVRDIKDEVELRTCVPVAQQCLVYDAVLLQDCLPVCLLPLAADDDDDGVGGGQRAGTDCWRLVCVPLSSDSSVAAMARQTRRIQSPPRAVASPAAAAAAAAADATRYGDGEDEAAAALRPLLLMSPVRPKTRTFRATEARATSPPRRPGAVPFILSNGTTAAASATGLASTATATASASTAATTGTMEQAVSEHINRLRRQYLSNPEMSDRWSGRGGFGFAVAAEEGAPEHADLSTMAMTGVLQPTRQQQGLLLSPLRAAPTPSACTLPPPRRTELSDGLIAALPPPPVRRPVALPHESIKTLSWTPSVAQTQPTQPARITASSNVGADANGGSGGGGVDASWMSSLSASSSSAAAAATVMM</sequence>
<feature type="compositionally biased region" description="Low complexity" evidence="1">
    <location>
        <begin position="15"/>
        <end position="33"/>
    </location>
</feature>
<gene>
    <name evidence="2" type="ORF">LMXM_05_0620</name>
</gene>
<feature type="region of interest" description="Disordered" evidence="1">
    <location>
        <begin position="1"/>
        <end position="278"/>
    </location>
</feature>
<feature type="compositionally biased region" description="Polar residues" evidence="1">
    <location>
        <begin position="318"/>
        <end position="332"/>
    </location>
</feature>
<proteinExistence type="predicted"/>
<dbReference type="KEGG" id="lmi:LMXM_05_0620"/>
<evidence type="ECO:0000313" key="3">
    <source>
        <dbReference type="Proteomes" id="UP000007259"/>
    </source>
</evidence>
<evidence type="ECO:0000313" key="2">
    <source>
        <dbReference type="EMBL" id="CBZ23419.1"/>
    </source>
</evidence>
<dbReference type="GeneID" id="13453036"/>
<dbReference type="OrthoDB" id="267927at2759"/>
<protein>
    <recommendedName>
        <fullName evidence="4">Ubiquitin-like domain-containing protein</fullName>
    </recommendedName>
</protein>
<dbReference type="OMA" id="VQPAAWQ"/>
<keyword evidence="3" id="KW-1185">Reference proteome</keyword>
<feature type="compositionally biased region" description="Polar residues" evidence="1">
    <location>
        <begin position="1"/>
        <end position="14"/>
    </location>
</feature>
<feature type="compositionally biased region" description="Polar residues" evidence="1">
    <location>
        <begin position="201"/>
        <end position="215"/>
    </location>
</feature>
<feature type="compositionally biased region" description="Low complexity" evidence="1">
    <location>
        <begin position="366"/>
        <end position="378"/>
    </location>
</feature>
<evidence type="ECO:0008006" key="4">
    <source>
        <dbReference type="Google" id="ProtNLM"/>
    </source>
</evidence>
<dbReference type="EMBL" id="FR799558">
    <property type="protein sequence ID" value="CBZ23419.1"/>
    <property type="molecule type" value="Genomic_DNA"/>
</dbReference>
<dbReference type="RefSeq" id="XP_003871952.1">
    <property type="nucleotide sequence ID" value="XM_003871903.1"/>
</dbReference>
<dbReference type="CDD" id="cd17039">
    <property type="entry name" value="Ubl_ubiquitin_like"/>
    <property type="match status" value="1"/>
</dbReference>
<evidence type="ECO:0000256" key="1">
    <source>
        <dbReference type="SAM" id="MobiDB-lite"/>
    </source>
</evidence>
<dbReference type="PhylomeDB" id="E9AKG8"/>
<feature type="compositionally biased region" description="Low complexity" evidence="1">
    <location>
        <begin position="128"/>
        <end position="138"/>
    </location>
</feature>
<dbReference type="Proteomes" id="UP000007259">
    <property type="component" value="Chromosome 5"/>
</dbReference>
<feature type="compositionally biased region" description="Low complexity" evidence="1">
    <location>
        <begin position="291"/>
        <end position="305"/>
    </location>
</feature>
<feature type="compositionally biased region" description="Low complexity" evidence="1">
    <location>
        <begin position="408"/>
        <end position="426"/>
    </location>
</feature>
<feature type="region of interest" description="Disordered" evidence="1">
    <location>
        <begin position="291"/>
        <end position="378"/>
    </location>
</feature>
<organism evidence="2 3">
    <name type="scientific">Leishmania mexicana (strain MHOM/GT/2001/U1103)</name>
    <dbReference type="NCBI Taxonomy" id="929439"/>
    <lineage>
        <taxon>Eukaryota</taxon>
        <taxon>Discoba</taxon>
        <taxon>Euglenozoa</taxon>
        <taxon>Kinetoplastea</taxon>
        <taxon>Metakinetoplastina</taxon>
        <taxon>Trypanosomatida</taxon>
        <taxon>Trypanosomatidae</taxon>
        <taxon>Leishmaniinae</taxon>
        <taxon>Leishmania</taxon>
    </lineage>
</organism>
<feature type="compositionally biased region" description="Polar residues" evidence="1">
    <location>
        <begin position="821"/>
        <end position="835"/>
    </location>
</feature>
<dbReference type="VEuPathDB" id="TriTrypDB:LmxM.05.0620"/>
<feature type="region of interest" description="Disordered" evidence="1">
    <location>
        <begin position="398"/>
        <end position="426"/>
    </location>
</feature>
<name>E9AKG8_LEIMU</name>
<accession>E9AKG8</accession>
<feature type="compositionally biased region" description="Basic and acidic residues" evidence="1">
    <location>
        <begin position="100"/>
        <end position="126"/>
    </location>
</feature>